<accession>A0A814HIT0</accession>
<name>A0A814HIT0_ADIRI</name>
<dbReference type="Proteomes" id="UP000663828">
    <property type="component" value="Unassembled WGS sequence"/>
</dbReference>
<keyword evidence="4" id="KW-1185">Reference proteome</keyword>
<dbReference type="Gene3D" id="2.30.42.10">
    <property type="match status" value="1"/>
</dbReference>
<dbReference type="AlphaFoldDB" id="A0A814HIT0"/>
<dbReference type="EMBL" id="CAJNOJ010000065">
    <property type="protein sequence ID" value="CAF1011416.1"/>
    <property type="molecule type" value="Genomic_DNA"/>
</dbReference>
<evidence type="ECO:0008006" key="6">
    <source>
        <dbReference type="Google" id="ProtNLM"/>
    </source>
</evidence>
<proteinExistence type="predicted"/>
<evidence type="ECO:0000313" key="5">
    <source>
        <dbReference type="Proteomes" id="UP000663852"/>
    </source>
</evidence>
<dbReference type="SUPFAM" id="SSF50156">
    <property type="entry name" value="PDZ domain-like"/>
    <property type="match status" value="1"/>
</dbReference>
<protein>
    <recommendedName>
        <fullName evidence="6">PDZ domain-containing protein</fullName>
    </recommendedName>
</protein>
<dbReference type="CDD" id="cd00136">
    <property type="entry name" value="PDZ_canonical"/>
    <property type="match status" value="1"/>
</dbReference>
<evidence type="ECO:0000313" key="3">
    <source>
        <dbReference type="EMBL" id="CAF1011416.1"/>
    </source>
</evidence>
<feature type="compositionally biased region" description="Basic and acidic residues" evidence="1">
    <location>
        <begin position="125"/>
        <end position="139"/>
    </location>
</feature>
<dbReference type="OrthoDB" id="10052380at2759"/>
<feature type="region of interest" description="Disordered" evidence="1">
    <location>
        <begin position="351"/>
        <end position="371"/>
    </location>
</feature>
<evidence type="ECO:0000256" key="1">
    <source>
        <dbReference type="SAM" id="MobiDB-lite"/>
    </source>
</evidence>
<comment type="caution">
    <text evidence="3">The sequence shown here is derived from an EMBL/GenBank/DDBJ whole genome shotgun (WGS) entry which is preliminary data.</text>
</comment>
<evidence type="ECO:0000313" key="2">
    <source>
        <dbReference type="EMBL" id="CAF0826509.1"/>
    </source>
</evidence>
<sequence length="521" mass="59295">MNETDEYSNVQRRLCAVIAKSEWTSSRMRMQKSGEELRERRAKSHRTANQFLQELLEKRTDSDLIDDHGAVDRYHHFVKSKSTLHNDTNTTLDEFHRRLRDLNNNNHHQKSPIKKLPDVNFSSKQSHDRRSTTSEIRHDEDDDDERSKRSRIFPSISILPATSTPNDTTHELTTSSFHVDEIQNLSYVQSPNTSFIHSSTNPVESSLNEHHQSSLLDKFEALNSSTLSSTHSQTPTLHVPKARRADGTELGLLSPSSSSRSSLSFSKSPVLTNISLFNHSYLPRSLTTRGKFNVNSTFKRQLPTVPSSDQKPVLQEHISSDQLYDLLDNLDTPSSQDTFTHKLEQITVSTKVSTNEESHANHSSVENPPVMNNDKENILPNLFNHCQTSSREEQFYSTFQINIEDVKDLILYTMTLSTVQLSASILLPYSILNGRRPLLTCSNQTCFKKISSKQPKNTYQVTAIEKSLNATEFQPNDIILKVNDQSVWGMTTDEISELLRTSTQRSNPCSLTFARLCQPFI</sequence>
<feature type="region of interest" description="Disordered" evidence="1">
    <location>
        <begin position="103"/>
        <end position="171"/>
    </location>
</feature>
<organism evidence="3 5">
    <name type="scientific">Adineta ricciae</name>
    <name type="common">Rotifer</name>
    <dbReference type="NCBI Taxonomy" id="249248"/>
    <lineage>
        <taxon>Eukaryota</taxon>
        <taxon>Metazoa</taxon>
        <taxon>Spiralia</taxon>
        <taxon>Gnathifera</taxon>
        <taxon>Rotifera</taxon>
        <taxon>Eurotatoria</taxon>
        <taxon>Bdelloidea</taxon>
        <taxon>Adinetida</taxon>
        <taxon>Adinetidae</taxon>
        <taxon>Adineta</taxon>
    </lineage>
</organism>
<evidence type="ECO:0000313" key="4">
    <source>
        <dbReference type="Proteomes" id="UP000663828"/>
    </source>
</evidence>
<dbReference type="Proteomes" id="UP000663852">
    <property type="component" value="Unassembled WGS sequence"/>
</dbReference>
<dbReference type="InterPro" id="IPR036034">
    <property type="entry name" value="PDZ_sf"/>
</dbReference>
<dbReference type="EMBL" id="CAJNOR010000171">
    <property type="protein sequence ID" value="CAF0826509.1"/>
    <property type="molecule type" value="Genomic_DNA"/>
</dbReference>
<feature type="compositionally biased region" description="Polar residues" evidence="1">
    <location>
        <begin position="160"/>
        <end position="171"/>
    </location>
</feature>
<reference evidence="3" key="1">
    <citation type="submission" date="2021-02" db="EMBL/GenBank/DDBJ databases">
        <authorList>
            <person name="Nowell W R."/>
        </authorList>
    </citation>
    <scope>NUCLEOTIDE SEQUENCE</scope>
</reference>
<gene>
    <name evidence="3" type="ORF">EDS130_LOCUS15408</name>
    <name evidence="2" type="ORF">XAT740_LOCUS4236</name>
</gene>